<dbReference type="PROSITE" id="PS51257">
    <property type="entry name" value="PROKAR_LIPOPROTEIN"/>
    <property type="match status" value="1"/>
</dbReference>
<feature type="chain" id="PRO_5003954080" description="Lipocalin-like domain-containing protein" evidence="1">
    <location>
        <begin position="21"/>
        <end position="304"/>
    </location>
</feature>
<gene>
    <name evidence="2" type="ORF">HMPREF9151_02382</name>
</gene>
<organism evidence="2 3">
    <name type="scientific">Hoylesella saccharolytica F0055</name>
    <dbReference type="NCBI Taxonomy" id="1127699"/>
    <lineage>
        <taxon>Bacteria</taxon>
        <taxon>Pseudomonadati</taxon>
        <taxon>Bacteroidota</taxon>
        <taxon>Bacteroidia</taxon>
        <taxon>Bacteroidales</taxon>
        <taxon>Prevotellaceae</taxon>
        <taxon>Hoylesella</taxon>
    </lineage>
</organism>
<evidence type="ECO:0000313" key="3">
    <source>
        <dbReference type="Proteomes" id="UP000010433"/>
    </source>
</evidence>
<dbReference type="AlphaFoldDB" id="L1N0L3"/>
<evidence type="ECO:0000313" key="2">
    <source>
        <dbReference type="EMBL" id="EKX96756.1"/>
    </source>
</evidence>
<evidence type="ECO:0000256" key="1">
    <source>
        <dbReference type="SAM" id="SignalP"/>
    </source>
</evidence>
<keyword evidence="3" id="KW-1185">Reference proteome</keyword>
<dbReference type="EMBL" id="AMEP01000151">
    <property type="protein sequence ID" value="EKX96756.1"/>
    <property type="molecule type" value="Genomic_DNA"/>
</dbReference>
<comment type="caution">
    <text evidence="2">The sequence shown here is derived from an EMBL/GenBank/DDBJ whole genome shotgun (WGS) entry which is preliminary data.</text>
</comment>
<proteinExistence type="predicted"/>
<accession>L1N0L3</accession>
<dbReference type="PATRIC" id="fig|1127699.3.peg.2184"/>
<dbReference type="RefSeq" id="WP_009161243.1">
    <property type="nucleotide sequence ID" value="NZ_KB290963.1"/>
</dbReference>
<evidence type="ECO:0008006" key="4">
    <source>
        <dbReference type="Google" id="ProtNLM"/>
    </source>
</evidence>
<protein>
    <recommendedName>
        <fullName evidence="4">Lipocalin-like domain-containing protein</fullName>
    </recommendedName>
</protein>
<dbReference type="Proteomes" id="UP000010433">
    <property type="component" value="Unassembled WGS sequence"/>
</dbReference>
<dbReference type="HOGENOM" id="CLU_865611_0_0_10"/>
<feature type="signal peptide" evidence="1">
    <location>
        <begin position="1"/>
        <end position="20"/>
    </location>
</feature>
<name>L1N0L3_9BACT</name>
<keyword evidence="1" id="KW-0732">Signal</keyword>
<dbReference type="Gene3D" id="3.10.450.50">
    <property type="match status" value="1"/>
</dbReference>
<reference evidence="2 3" key="1">
    <citation type="submission" date="2012-05" db="EMBL/GenBank/DDBJ databases">
        <authorList>
            <person name="Weinstock G."/>
            <person name="Sodergren E."/>
            <person name="Lobos E.A."/>
            <person name="Fulton L."/>
            <person name="Fulton R."/>
            <person name="Courtney L."/>
            <person name="Fronick C."/>
            <person name="O'Laughlin M."/>
            <person name="Godfrey J."/>
            <person name="Wilson R.M."/>
            <person name="Miner T."/>
            <person name="Farmer C."/>
            <person name="Delehaunty K."/>
            <person name="Cordes M."/>
            <person name="Minx P."/>
            <person name="Tomlinson C."/>
            <person name="Chen J."/>
            <person name="Wollam A."/>
            <person name="Pepin K.H."/>
            <person name="Bhonagiri V."/>
            <person name="Zhang X."/>
            <person name="Suruliraj S."/>
            <person name="Warren W."/>
            <person name="Mitreva M."/>
            <person name="Mardis E.R."/>
            <person name="Wilson R.K."/>
        </authorList>
    </citation>
    <scope>NUCLEOTIDE SEQUENCE [LARGE SCALE GENOMIC DNA]</scope>
    <source>
        <strain evidence="2 3">F0055</strain>
    </source>
</reference>
<sequence length="304" mass="33982">MKQTLYILCVFALLTGAACSSGKKNSGNNATADSAILKGDSIAALDKTDYSQFYNKPERLDTIIGDWEIHVHLFYDGTSFIEPEGHTYATYPLRINIKKGGQTVVENRIISYKTLLEDDSDQLLLLSFGRNLFVTGTTVYVDVTCCPPETDDANNYLLAFSADGKGSKYSINYELEDGETDSMPLDICTFYAMYAHELAQTKPNPKAIKKVLNKYCTKTFANELLPHTLKNNPLFATPRFSPEWVNTLVIYLPNTVDMTCKVAYRRSPGDGKKVARVLKLKALDNEKYLFDGVEEPGKAVAWEE</sequence>